<name>A0A553HWF1_9PEZI</name>
<feature type="compositionally biased region" description="Basic and acidic residues" evidence="2">
    <location>
        <begin position="197"/>
        <end position="210"/>
    </location>
</feature>
<dbReference type="Gene3D" id="4.10.240.10">
    <property type="entry name" value="Zn(2)-C6 fungal-type DNA-binding domain"/>
    <property type="match status" value="1"/>
</dbReference>
<dbReference type="STRING" id="2512241.A0A553HWF1"/>
<dbReference type="PROSITE" id="PS50048">
    <property type="entry name" value="ZN2_CY6_FUNGAL_2"/>
    <property type="match status" value="1"/>
</dbReference>
<evidence type="ECO:0000259" key="3">
    <source>
        <dbReference type="PROSITE" id="PS50048"/>
    </source>
</evidence>
<organism evidence="4 5">
    <name type="scientific">Xylaria flabelliformis</name>
    <dbReference type="NCBI Taxonomy" id="2512241"/>
    <lineage>
        <taxon>Eukaryota</taxon>
        <taxon>Fungi</taxon>
        <taxon>Dikarya</taxon>
        <taxon>Ascomycota</taxon>
        <taxon>Pezizomycotina</taxon>
        <taxon>Sordariomycetes</taxon>
        <taxon>Xylariomycetidae</taxon>
        <taxon>Xylariales</taxon>
        <taxon>Xylariaceae</taxon>
        <taxon>Xylaria</taxon>
    </lineage>
</organism>
<evidence type="ECO:0000256" key="1">
    <source>
        <dbReference type="ARBA" id="ARBA00023242"/>
    </source>
</evidence>
<dbReference type="InterPro" id="IPR001138">
    <property type="entry name" value="Zn2Cys6_DnaBD"/>
</dbReference>
<dbReference type="SMART" id="SM00066">
    <property type="entry name" value="GAL4"/>
    <property type="match status" value="1"/>
</dbReference>
<dbReference type="PROSITE" id="PS00463">
    <property type="entry name" value="ZN2_CY6_FUNGAL_1"/>
    <property type="match status" value="1"/>
</dbReference>
<feature type="region of interest" description="Disordered" evidence="2">
    <location>
        <begin position="190"/>
        <end position="210"/>
    </location>
</feature>
<feature type="compositionally biased region" description="Low complexity" evidence="2">
    <location>
        <begin position="124"/>
        <end position="133"/>
    </location>
</feature>
<dbReference type="InterPro" id="IPR036864">
    <property type="entry name" value="Zn2-C6_fun-type_DNA-bd_sf"/>
</dbReference>
<accession>A0A553HWF1</accession>
<dbReference type="GO" id="GO:0000981">
    <property type="term" value="F:DNA-binding transcription factor activity, RNA polymerase II-specific"/>
    <property type="evidence" value="ECO:0007669"/>
    <property type="project" value="InterPro"/>
</dbReference>
<comment type="caution">
    <text evidence="4">The sequence shown here is derived from an EMBL/GenBank/DDBJ whole genome shotgun (WGS) entry which is preliminary data.</text>
</comment>
<dbReference type="SUPFAM" id="SSF57701">
    <property type="entry name" value="Zn2/Cys6 DNA-binding domain"/>
    <property type="match status" value="1"/>
</dbReference>
<evidence type="ECO:0000313" key="5">
    <source>
        <dbReference type="Proteomes" id="UP000319160"/>
    </source>
</evidence>
<sequence length="531" mass="58270">MECLLVSTLEQDSRLKSLIEGSMLKVRIRIRCHLSSIDSLIAWQYLLYNTATSPFYYCYYTMSATTTGHENTRRTACDRCRELKLRCSRLEDDNSQTSCVRCDRAGALCVTNRSPPLGRPHVNASVSVSVSASPTLPAQTSTSDERRKRPRGSPSLAARHAVDRNPTWAFIDDYPPFLNAVPNAVTSMLDIPGPGDRPSRDPSDQPARHFDLQFGEDDSTLSPLSTLRHQFSPRSISGNRADPLEFAAGSFDVGPVTGASSGSGASVLGEIPAFDRLLCQPADVAAPVPIVSLSRLSESVNRQIACLAMYNTWSGTSHLGFCMEKDNETTENPVAQALHATADYNKALERLLAQPQLSTVTCLYKSPNTDSGISVPTPDPQLPLEESSFMIPVLLLVLSVYLQLLVLHDTILDRVCQSLRELQDPTKFFQTPPEFTISHAIPAMKGHLYMKILVQVIEHHIDHSERLIGLPAEYRLSGRPAAPGMLSGNVAAMNLLQVAMTQLDCTPKRSGKSIVASLKKNLKSVQRLVRS</sequence>
<dbReference type="AlphaFoldDB" id="A0A553HWF1"/>
<dbReference type="GO" id="GO:0008270">
    <property type="term" value="F:zinc ion binding"/>
    <property type="evidence" value="ECO:0007669"/>
    <property type="project" value="InterPro"/>
</dbReference>
<feature type="domain" description="Zn(2)-C6 fungal-type" evidence="3">
    <location>
        <begin position="76"/>
        <end position="111"/>
    </location>
</feature>
<protein>
    <recommendedName>
        <fullName evidence="3">Zn(2)-C6 fungal-type domain-containing protein</fullName>
    </recommendedName>
</protein>
<reference evidence="5" key="1">
    <citation type="submission" date="2019-06" db="EMBL/GenBank/DDBJ databases">
        <title>Draft genome sequence of the griseofulvin-producing fungus Xylaria cubensis strain G536.</title>
        <authorList>
            <person name="Mead M.E."/>
            <person name="Raja H.A."/>
            <person name="Steenwyk J.L."/>
            <person name="Knowles S.L."/>
            <person name="Oberlies N.H."/>
            <person name="Rokas A."/>
        </authorList>
    </citation>
    <scope>NUCLEOTIDE SEQUENCE [LARGE SCALE GENOMIC DNA]</scope>
    <source>
        <strain evidence="5">G536</strain>
    </source>
</reference>
<keyword evidence="1" id="KW-0539">Nucleus</keyword>
<evidence type="ECO:0000313" key="4">
    <source>
        <dbReference type="EMBL" id="TRX92276.1"/>
    </source>
</evidence>
<gene>
    <name evidence="4" type="ORF">FHL15_006891</name>
</gene>
<dbReference type="EMBL" id="VFLP01000038">
    <property type="protein sequence ID" value="TRX92276.1"/>
    <property type="molecule type" value="Genomic_DNA"/>
</dbReference>
<proteinExistence type="predicted"/>
<feature type="region of interest" description="Disordered" evidence="2">
    <location>
        <begin position="120"/>
        <end position="160"/>
    </location>
</feature>
<dbReference type="Proteomes" id="UP000319160">
    <property type="component" value="Unassembled WGS sequence"/>
</dbReference>
<dbReference type="Pfam" id="PF00172">
    <property type="entry name" value="Zn_clus"/>
    <property type="match status" value="1"/>
</dbReference>
<evidence type="ECO:0000256" key="2">
    <source>
        <dbReference type="SAM" id="MobiDB-lite"/>
    </source>
</evidence>
<dbReference type="CDD" id="cd00067">
    <property type="entry name" value="GAL4"/>
    <property type="match status" value="1"/>
</dbReference>
<dbReference type="OrthoDB" id="4222821at2759"/>
<keyword evidence="5" id="KW-1185">Reference proteome</keyword>